<keyword evidence="3" id="KW-1185">Reference proteome</keyword>
<feature type="transmembrane region" description="Helical" evidence="1">
    <location>
        <begin position="24"/>
        <end position="53"/>
    </location>
</feature>
<accession>A0A482XE95</accession>
<evidence type="ECO:0000256" key="1">
    <source>
        <dbReference type="SAM" id="Phobius"/>
    </source>
</evidence>
<reference evidence="2 3" key="1">
    <citation type="journal article" date="2017" name="Gigascience">
        <title>Genome sequence of the small brown planthopper, Laodelphax striatellus.</title>
        <authorList>
            <person name="Zhu J."/>
            <person name="Jiang F."/>
            <person name="Wang X."/>
            <person name="Yang P."/>
            <person name="Bao Y."/>
            <person name="Zhao W."/>
            <person name="Wang W."/>
            <person name="Lu H."/>
            <person name="Wang Q."/>
            <person name="Cui N."/>
            <person name="Li J."/>
            <person name="Chen X."/>
            <person name="Luo L."/>
            <person name="Yu J."/>
            <person name="Kang L."/>
            <person name="Cui F."/>
        </authorList>
    </citation>
    <scope>NUCLEOTIDE SEQUENCE [LARGE SCALE GENOMIC DNA]</scope>
    <source>
        <strain evidence="2">Lst14</strain>
    </source>
</reference>
<dbReference type="Proteomes" id="UP000291343">
    <property type="component" value="Unassembled WGS sequence"/>
</dbReference>
<keyword evidence="1" id="KW-0812">Transmembrane</keyword>
<name>A0A482XE95_LAOST</name>
<keyword evidence="1" id="KW-0472">Membrane</keyword>
<evidence type="ECO:0000313" key="2">
    <source>
        <dbReference type="EMBL" id="RZF44214.1"/>
    </source>
</evidence>
<gene>
    <name evidence="2" type="ORF">LSTR_LSTR003854</name>
</gene>
<sequence length="73" mass="8146">MIGLCVKNSTQSSEAKRSKLKMDYLFFTSIWLLLAYASFFLALSPIVVVALALKPELPALVLRRVYSIPIEAV</sequence>
<dbReference type="InParanoid" id="A0A482XE95"/>
<dbReference type="AlphaFoldDB" id="A0A482XE95"/>
<organism evidence="2 3">
    <name type="scientific">Laodelphax striatellus</name>
    <name type="common">Small brown planthopper</name>
    <name type="synonym">Delphax striatella</name>
    <dbReference type="NCBI Taxonomy" id="195883"/>
    <lineage>
        <taxon>Eukaryota</taxon>
        <taxon>Metazoa</taxon>
        <taxon>Ecdysozoa</taxon>
        <taxon>Arthropoda</taxon>
        <taxon>Hexapoda</taxon>
        <taxon>Insecta</taxon>
        <taxon>Pterygota</taxon>
        <taxon>Neoptera</taxon>
        <taxon>Paraneoptera</taxon>
        <taxon>Hemiptera</taxon>
        <taxon>Auchenorrhyncha</taxon>
        <taxon>Fulgoroidea</taxon>
        <taxon>Delphacidae</taxon>
        <taxon>Criomorphinae</taxon>
        <taxon>Laodelphax</taxon>
    </lineage>
</organism>
<protein>
    <submittedName>
        <fullName evidence="2">Uncharacterized protein</fullName>
    </submittedName>
</protein>
<dbReference type="SMR" id="A0A482XE95"/>
<comment type="caution">
    <text evidence="2">The sequence shown here is derived from an EMBL/GenBank/DDBJ whole genome shotgun (WGS) entry which is preliminary data.</text>
</comment>
<keyword evidence="1" id="KW-1133">Transmembrane helix</keyword>
<dbReference type="EMBL" id="QKKF02011224">
    <property type="protein sequence ID" value="RZF44214.1"/>
    <property type="molecule type" value="Genomic_DNA"/>
</dbReference>
<evidence type="ECO:0000313" key="3">
    <source>
        <dbReference type="Proteomes" id="UP000291343"/>
    </source>
</evidence>
<proteinExistence type="predicted"/>